<dbReference type="EMBL" id="QJKD01000004">
    <property type="protein sequence ID" value="PXX54291.1"/>
    <property type="molecule type" value="Genomic_DNA"/>
</dbReference>
<evidence type="ECO:0000313" key="1">
    <source>
        <dbReference type="EMBL" id="PXX54291.1"/>
    </source>
</evidence>
<comment type="caution">
    <text evidence="1">The sequence shown here is derived from an EMBL/GenBank/DDBJ whole genome shotgun (WGS) entry which is preliminary data.</text>
</comment>
<gene>
    <name evidence="1" type="ORF">DFR60_104116</name>
</gene>
<keyword evidence="2" id="KW-1185">Reference proteome</keyword>
<accession>A0A2V3Y6N6</accession>
<dbReference type="GeneID" id="86061142"/>
<organism evidence="1 2">
    <name type="scientific">Hungatella effluvii</name>
    <dbReference type="NCBI Taxonomy" id="1096246"/>
    <lineage>
        <taxon>Bacteria</taxon>
        <taxon>Bacillati</taxon>
        <taxon>Bacillota</taxon>
        <taxon>Clostridia</taxon>
        <taxon>Lachnospirales</taxon>
        <taxon>Lachnospiraceae</taxon>
        <taxon>Hungatella</taxon>
    </lineage>
</organism>
<reference evidence="1 2" key="1">
    <citation type="submission" date="2018-05" db="EMBL/GenBank/DDBJ databases">
        <title>Genomic Encyclopedia of Type Strains, Phase IV (KMG-IV): sequencing the most valuable type-strain genomes for metagenomic binning, comparative biology and taxonomic classification.</title>
        <authorList>
            <person name="Goeker M."/>
        </authorList>
    </citation>
    <scope>NUCLEOTIDE SEQUENCE [LARGE SCALE GENOMIC DNA]</scope>
    <source>
        <strain evidence="1 2">DSM 24995</strain>
    </source>
</reference>
<name>A0A2V3Y6N6_9FIRM</name>
<dbReference type="Pfam" id="PF06067">
    <property type="entry name" value="DUF932"/>
    <property type="match status" value="1"/>
</dbReference>
<dbReference type="InterPro" id="IPR026325">
    <property type="entry name" value="DUF932"/>
</dbReference>
<dbReference type="Proteomes" id="UP000248057">
    <property type="component" value="Unassembled WGS sequence"/>
</dbReference>
<dbReference type="RefSeq" id="WP_110322633.1">
    <property type="nucleotide sequence ID" value="NZ_QJKD01000004.1"/>
</dbReference>
<protein>
    <submittedName>
        <fullName evidence="1">Uncharacterized protein DUF932</fullName>
    </submittedName>
</protein>
<dbReference type="AlphaFoldDB" id="A0A2V3Y6N6"/>
<proteinExistence type="predicted"/>
<evidence type="ECO:0000313" key="2">
    <source>
        <dbReference type="Proteomes" id="UP000248057"/>
    </source>
</evidence>
<sequence length="356" mass="40083">MKEGLTLEEMAAEITRQSKMKEDYLVDTRSLQMEPYDSQVYLHMFDGNTEPVEPMQVNPIAHRQIGTHLKIPAPYYDRMLTEKPELLAANVNAWLRHAPSKRLLRTMGGTARAFLSNRYRRIDNLEIATAVLPIIGQMEGARFESCQITDSRMYMKVVNTRLEAEVVPGDIVQAGVIISNSETGMGAVNIQPLVYRLVCSNGMIVNDAQTRRNHVGQINDTEENFQLYSEKTLAADDRAFILKIQDTVRAAVEEAHFAQVVGMMQDATKAEMNTKDVPGIVKLASREFHITDEEGEGILQHLIEGKDLTLYGLSNAVTRHSQDVENYDRATQLESIGYNILSMPARQWNRINQAAA</sequence>